<comment type="similarity">
    <text evidence="7">Belongs to the transferase hexapeptide repeat family. LpxD subfamily.</text>
</comment>
<dbReference type="GO" id="GO:0103118">
    <property type="term" value="F:UDP-3-O-[(3R)-3-hydroxyacyl]-glucosamine N-acyltransferase activity"/>
    <property type="evidence" value="ECO:0007669"/>
    <property type="project" value="UniProtKB-EC"/>
</dbReference>
<sequence length="343" mass="35868">MQAPPARHTLEALAKRFDLELRGDAGHVVSGVSTLDQADATQVSFLSNPAYRSKLPGSRAGVVIIKPEDVGEYAGNCLLSTNPYAAYARVAELFDHRPKNTPGVHPSARLGQDVVLGNAVHIGANAVIGDGCQLGDGCDIGPNCVLAPGTVLGDGCRLVANITLADDVRLGRRVLVHPGAVIGADGFGIARDAKGWVKVPQLGGVRIGDDCEVGANSCIDRGAIGDTVLEDDVRIDNLVQIGHNCHVGAHTAMAAYVGLAGSTTVGRNCLLGARSGATGHLEIADGVTVTALTMISKSITESGSTWAGAIPGRPIKEWQRALARLFRLDKTLKRLERRDNNTE</sequence>
<name>A0A5N0T419_9GAMM</name>
<protein>
    <recommendedName>
        <fullName evidence="7">UDP-3-O-acylglucosamine N-acyltransferase</fullName>
        <ecNumber evidence="7">2.3.1.191</ecNumber>
    </recommendedName>
</protein>
<dbReference type="Proteomes" id="UP000325372">
    <property type="component" value="Unassembled WGS sequence"/>
</dbReference>
<keyword evidence="6 7" id="KW-0012">Acyltransferase</keyword>
<evidence type="ECO:0000313" key="9">
    <source>
        <dbReference type="EMBL" id="KAA9129602.1"/>
    </source>
</evidence>
<evidence type="ECO:0000259" key="8">
    <source>
        <dbReference type="Pfam" id="PF04613"/>
    </source>
</evidence>
<keyword evidence="10" id="KW-1185">Reference proteome</keyword>
<dbReference type="EMBL" id="VYXP01000013">
    <property type="protein sequence ID" value="KAA9129602.1"/>
    <property type="molecule type" value="Genomic_DNA"/>
</dbReference>
<proteinExistence type="inferred from homology"/>
<comment type="function">
    <text evidence="7">Catalyzes the N-acylation of UDP-3-O-acylglucosamine using 3-hydroxyacyl-ACP as the acyl donor. Is involved in the biosynthesis of lipid A, a phosphorylated glycolipid that anchors the lipopolysaccharide to the outer membrane of the cell.</text>
</comment>
<dbReference type="PANTHER" id="PTHR43378">
    <property type="entry name" value="UDP-3-O-ACYLGLUCOSAMINE N-ACYLTRANSFERASE"/>
    <property type="match status" value="1"/>
</dbReference>
<keyword evidence="3 7" id="KW-0808">Transferase</keyword>
<comment type="caution">
    <text evidence="9">The sequence shown here is derived from an EMBL/GenBank/DDBJ whole genome shotgun (WGS) entry which is preliminary data.</text>
</comment>
<accession>A0A5N0T419</accession>
<evidence type="ECO:0000256" key="7">
    <source>
        <dbReference type="HAMAP-Rule" id="MF_00523"/>
    </source>
</evidence>
<evidence type="ECO:0000256" key="4">
    <source>
        <dbReference type="ARBA" id="ARBA00022737"/>
    </source>
</evidence>
<reference evidence="9 10" key="1">
    <citation type="submission" date="2019-09" db="EMBL/GenBank/DDBJ databases">
        <title>Wenzhouxiangella sp. Genome sequencing and assembly.</title>
        <authorList>
            <person name="Zhang R."/>
        </authorList>
    </citation>
    <scope>NUCLEOTIDE SEQUENCE [LARGE SCALE GENOMIC DNA]</scope>
    <source>
        <strain evidence="9 10">W260</strain>
    </source>
</reference>
<evidence type="ECO:0000256" key="5">
    <source>
        <dbReference type="ARBA" id="ARBA00023098"/>
    </source>
</evidence>
<dbReference type="AlphaFoldDB" id="A0A5N0T419"/>
<keyword evidence="2 7" id="KW-0441">Lipid A biosynthesis</keyword>
<dbReference type="Pfam" id="PF14602">
    <property type="entry name" value="Hexapep_2"/>
    <property type="match status" value="2"/>
</dbReference>
<dbReference type="InterPro" id="IPR007691">
    <property type="entry name" value="LpxD"/>
</dbReference>
<dbReference type="NCBIfam" id="NF002060">
    <property type="entry name" value="PRK00892.1"/>
    <property type="match status" value="1"/>
</dbReference>
<evidence type="ECO:0000256" key="6">
    <source>
        <dbReference type="ARBA" id="ARBA00023315"/>
    </source>
</evidence>
<evidence type="ECO:0000256" key="1">
    <source>
        <dbReference type="ARBA" id="ARBA00022516"/>
    </source>
</evidence>
<dbReference type="PANTHER" id="PTHR43378:SF2">
    <property type="entry name" value="UDP-3-O-ACYLGLUCOSAMINE N-ACYLTRANSFERASE 1, MITOCHONDRIAL-RELATED"/>
    <property type="match status" value="1"/>
</dbReference>
<dbReference type="EC" id="2.3.1.191" evidence="7"/>
<comment type="catalytic activity">
    <reaction evidence="7">
        <text>a UDP-3-O-[(3R)-3-hydroxyacyl]-alpha-D-glucosamine + a (3R)-hydroxyacyl-[ACP] = a UDP-2-N,3-O-bis[(3R)-3-hydroxyacyl]-alpha-D-glucosamine + holo-[ACP] + H(+)</text>
        <dbReference type="Rhea" id="RHEA:53836"/>
        <dbReference type="Rhea" id="RHEA-COMP:9685"/>
        <dbReference type="Rhea" id="RHEA-COMP:9945"/>
        <dbReference type="ChEBI" id="CHEBI:15378"/>
        <dbReference type="ChEBI" id="CHEBI:64479"/>
        <dbReference type="ChEBI" id="CHEBI:78827"/>
        <dbReference type="ChEBI" id="CHEBI:137740"/>
        <dbReference type="ChEBI" id="CHEBI:137748"/>
        <dbReference type="EC" id="2.3.1.191"/>
    </reaction>
</comment>
<dbReference type="SUPFAM" id="SSF51161">
    <property type="entry name" value="Trimeric LpxA-like enzymes"/>
    <property type="match status" value="1"/>
</dbReference>
<comment type="subunit">
    <text evidence="7">Homotrimer.</text>
</comment>
<dbReference type="GO" id="GO:0016020">
    <property type="term" value="C:membrane"/>
    <property type="evidence" value="ECO:0007669"/>
    <property type="project" value="GOC"/>
</dbReference>
<dbReference type="InterPro" id="IPR011004">
    <property type="entry name" value="Trimer_LpxA-like_sf"/>
</dbReference>
<dbReference type="Gene3D" id="3.40.1390.10">
    <property type="entry name" value="MurE/MurF, N-terminal domain"/>
    <property type="match status" value="1"/>
</dbReference>
<dbReference type="CDD" id="cd03352">
    <property type="entry name" value="LbH_LpxD"/>
    <property type="match status" value="1"/>
</dbReference>
<keyword evidence="4 7" id="KW-0677">Repeat</keyword>
<dbReference type="Pfam" id="PF00132">
    <property type="entry name" value="Hexapep"/>
    <property type="match status" value="1"/>
</dbReference>
<dbReference type="NCBIfam" id="TIGR01853">
    <property type="entry name" value="lipid_A_lpxD"/>
    <property type="match status" value="1"/>
</dbReference>
<evidence type="ECO:0000256" key="3">
    <source>
        <dbReference type="ARBA" id="ARBA00022679"/>
    </source>
</evidence>
<comment type="pathway">
    <text evidence="7">Bacterial outer membrane biogenesis; LPS lipid A biosynthesis.</text>
</comment>
<dbReference type="RefSeq" id="WP_150865395.1">
    <property type="nucleotide sequence ID" value="NZ_VYXP01000013.1"/>
</dbReference>
<dbReference type="Gene3D" id="2.160.10.10">
    <property type="entry name" value="Hexapeptide repeat proteins"/>
    <property type="match status" value="1"/>
</dbReference>
<dbReference type="Pfam" id="PF04613">
    <property type="entry name" value="LpxD"/>
    <property type="match status" value="1"/>
</dbReference>
<keyword evidence="1 7" id="KW-0444">Lipid biosynthesis</keyword>
<dbReference type="InterPro" id="IPR001451">
    <property type="entry name" value="Hexapep"/>
</dbReference>
<dbReference type="InterPro" id="IPR020573">
    <property type="entry name" value="UDP_GlcNAc_AcTrfase_non-rep"/>
</dbReference>
<dbReference type="HAMAP" id="MF_00523">
    <property type="entry name" value="LpxD"/>
    <property type="match status" value="1"/>
</dbReference>
<dbReference type="GO" id="GO:0016410">
    <property type="term" value="F:N-acyltransferase activity"/>
    <property type="evidence" value="ECO:0007669"/>
    <property type="project" value="InterPro"/>
</dbReference>
<feature type="active site" description="Proton acceptor" evidence="7">
    <location>
        <position position="243"/>
    </location>
</feature>
<feature type="domain" description="UDP-3-O-[3-hydroxymyristoyl] glucosamine N-acyltransferase non-repeat region" evidence="8">
    <location>
        <begin position="28"/>
        <end position="93"/>
    </location>
</feature>
<organism evidence="9 10">
    <name type="scientific">Marinihelvus fidelis</name>
    <dbReference type="NCBI Taxonomy" id="2613842"/>
    <lineage>
        <taxon>Bacteria</taxon>
        <taxon>Pseudomonadati</taxon>
        <taxon>Pseudomonadota</taxon>
        <taxon>Gammaproteobacteria</taxon>
        <taxon>Chromatiales</taxon>
        <taxon>Wenzhouxiangellaceae</taxon>
        <taxon>Marinihelvus</taxon>
    </lineage>
</organism>
<evidence type="ECO:0000256" key="2">
    <source>
        <dbReference type="ARBA" id="ARBA00022556"/>
    </source>
</evidence>
<keyword evidence="5 7" id="KW-0443">Lipid metabolism</keyword>
<evidence type="ECO:0000313" key="10">
    <source>
        <dbReference type="Proteomes" id="UP000325372"/>
    </source>
</evidence>
<gene>
    <name evidence="7 9" type="primary">lpxD</name>
    <name evidence="9" type="ORF">F3N42_14660</name>
</gene>
<dbReference type="GO" id="GO:0009245">
    <property type="term" value="P:lipid A biosynthetic process"/>
    <property type="evidence" value="ECO:0007669"/>
    <property type="project" value="UniProtKB-UniRule"/>
</dbReference>
<dbReference type="UniPathway" id="UPA00973"/>